<dbReference type="Proteomes" id="UP000603352">
    <property type="component" value="Unassembled WGS sequence"/>
</dbReference>
<keyword evidence="6" id="KW-0472">Membrane</keyword>
<dbReference type="NCBIfam" id="TIGR00385">
    <property type="entry name" value="dsbE"/>
    <property type="match status" value="1"/>
</dbReference>
<sequence>MLRRLIYVLPVLVFVALAAVFMTGLELDPRAVPSGRIDKPVPAFDLPPIEGRDEGLAAADLADGRPVLVNFFASWCVPCLAEHPQLMKMAREDGVRIVGVNYKDRPEDARRWLDRHGDPYAQIGADLDGRTGIEFGISGVPETFVIDGRGHIIAQHIGVLTAEALETRIRPLLREAAE</sequence>
<dbReference type="InterPro" id="IPR017937">
    <property type="entry name" value="Thioredoxin_CS"/>
</dbReference>
<dbReference type="SUPFAM" id="SSF52833">
    <property type="entry name" value="Thioredoxin-like"/>
    <property type="match status" value="1"/>
</dbReference>
<dbReference type="PROSITE" id="PS51352">
    <property type="entry name" value="THIOREDOXIN_2"/>
    <property type="match status" value="1"/>
</dbReference>
<dbReference type="EMBL" id="BMDZ01000011">
    <property type="protein sequence ID" value="GGB33901.1"/>
    <property type="molecule type" value="Genomic_DNA"/>
</dbReference>
<evidence type="ECO:0000313" key="8">
    <source>
        <dbReference type="EMBL" id="GGB33901.1"/>
    </source>
</evidence>
<dbReference type="InterPro" id="IPR004799">
    <property type="entry name" value="Periplasmic_diS_OxRdtase_DsbE"/>
</dbReference>
<evidence type="ECO:0000313" key="9">
    <source>
        <dbReference type="Proteomes" id="UP000603352"/>
    </source>
</evidence>
<proteinExistence type="inferred from homology"/>
<evidence type="ECO:0000256" key="4">
    <source>
        <dbReference type="ARBA" id="ARBA00023157"/>
    </source>
</evidence>
<accession>A0ABQ1IBU9</accession>
<keyword evidence="6" id="KW-1133">Transmembrane helix</keyword>
<evidence type="ECO:0000256" key="5">
    <source>
        <dbReference type="ARBA" id="ARBA00023284"/>
    </source>
</evidence>
<dbReference type="InterPro" id="IPR050553">
    <property type="entry name" value="Thioredoxin_ResA/DsbE_sf"/>
</dbReference>
<evidence type="ECO:0000256" key="1">
    <source>
        <dbReference type="ARBA" id="ARBA00004196"/>
    </source>
</evidence>
<dbReference type="RefSeq" id="WP_188576185.1">
    <property type="nucleotide sequence ID" value="NZ_BMDZ01000011.1"/>
</dbReference>
<dbReference type="InterPro" id="IPR013766">
    <property type="entry name" value="Thioredoxin_domain"/>
</dbReference>
<gene>
    <name evidence="8" type="primary">ccmG</name>
    <name evidence="8" type="ORF">GCM10011505_14170</name>
</gene>
<feature type="transmembrane region" description="Helical" evidence="6">
    <location>
        <begin position="6"/>
        <end position="27"/>
    </location>
</feature>
<dbReference type="CDD" id="cd03010">
    <property type="entry name" value="TlpA_like_DsbE"/>
    <property type="match status" value="1"/>
</dbReference>
<keyword evidence="6" id="KW-0812">Transmembrane</keyword>
<evidence type="ECO:0000256" key="3">
    <source>
        <dbReference type="ARBA" id="ARBA00022748"/>
    </source>
</evidence>
<dbReference type="PANTHER" id="PTHR42852:SF6">
    <property type="entry name" value="THIOL:DISULFIDE INTERCHANGE PROTEIN DSBE"/>
    <property type="match status" value="1"/>
</dbReference>
<dbReference type="InterPro" id="IPR036249">
    <property type="entry name" value="Thioredoxin-like_sf"/>
</dbReference>
<dbReference type="PROSITE" id="PS00194">
    <property type="entry name" value="THIOREDOXIN_1"/>
    <property type="match status" value="1"/>
</dbReference>
<dbReference type="Pfam" id="PF08534">
    <property type="entry name" value="Redoxin"/>
    <property type="match status" value="1"/>
</dbReference>
<comment type="subcellular location">
    <subcellularLocation>
        <location evidence="1">Cell envelope</location>
    </subcellularLocation>
</comment>
<feature type="domain" description="Thioredoxin" evidence="7">
    <location>
        <begin position="35"/>
        <end position="174"/>
    </location>
</feature>
<organism evidence="8 9">
    <name type="scientific">Tistrella bauzanensis</name>
    <dbReference type="NCBI Taxonomy" id="657419"/>
    <lineage>
        <taxon>Bacteria</taxon>
        <taxon>Pseudomonadati</taxon>
        <taxon>Pseudomonadota</taxon>
        <taxon>Alphaproteobacteria</taxon>
        <taxon>Geminicoccales</taxon>
        <taxon>Geminicoccaceae</taxon>
        <taxon>Tistrella</taxon>
    </lineage>
</organism>
<evidence type="ECO:0000256" key="2">
    <source>
        <dbReference type="ARBA" id="ARBA00007758"/>
    </source>
</evidence>
<keyword evidence="4" id="KW-1015">Disulfide bond</keyword>
<dbReference type="InterPro" id="IPR013740">
    <property type="entry name" value="Redoxin"/>
</dbReference>
<comment type="caution">
    <text evidence="8">The sequence shown here is derived from an EMBL/GenBank/DDBJ whole genome shotgun (WGS) entry which is preliminary data.</text>
</comment>
<evidence type="ECO:0000259" key="7">
    <source>
        <dbReference type="PROSITE" id="PS51352"/>
    </source>
</evidence>
<dbReference type="PANTHER" id="PTHR42852">
    <property type="entry name" value="THIOL:DISULFIDE INTERCHANGE PROTEIN DSBE"/>
    <property type="match status" value="1"/>
</dbReference>
<keyword evidence="9" id="KW-1185">Reference proteome</keyword>
<keyword evidence="3" id="KW-0201">Cytochrome c-type biogenesis</keyword>
<reference evidence="9" key="1">
    <citation type="journal article" date="2019" name="Int. J. Syst. Evol. Microbiol.">
        <title>The Global Catalogue of Microorganisms (GCM) 10K type strain sequencing project: providing services to taxonomists for standard genome sequencing and annotation.</title>
        <authorList>
            <consortium name="The Broad Institute Genomics Platform"/>
            <consortium name="The Broad Institute Genome Sequencing Center for Infectious Disease"/>
            <person name="Wu L."/>
            <person name="Ma J."/>
        </authorList>
    </citation>
    <scope>NUCLEOTIDE SEQUENCE [LARGE SCALE GENOMIC DNA]</scope>
    <source>
        <strain evidence="9">CGMCC 1.10188</strain>
    </source>
</reference>
<name>A0ABQ1IBU9_9PROT</name>
<keyword evidence="5" id="KW-0676">Redox-active center</keyword>
<dbReference type="Gene3D" id="3.40.30.10">
    <property type="entry name" value="Glutaredoxin"/>
    <property type="match status" value="1"/>
</dbReference>
<comment type="similarity">
    <text evidence="2">Belongs to the thioredoxin family. DsbE subfamily.</text>
</comment>
<protein>
    <submittedName>
        <fullName evidence="8">Cytochrome C-type biogenesis protein</fullName>
    </submittedName>
</protein>
<evidence type="ECO:0000256" key="6">
    <source>
        <dbReference type="SAM" id="Phobius"/>
    </source>
</evidence>